<dbReference type="PANTHER" id="PTHR31760:SF0">
    <property type="entry name" value="S-ADENOSYL-L-METHIONINE-DEPENDENT METHYLTRANSFERASES SUPERFAMILY PROTEIN"/>
    <property type="match status" value="1"/>
</dbReference>
<dbReference type="EMBL" id="CP047423">
    <property type="protein sequence ID" value="QPD06251.1"/>
    <property type="molecule type" value="Genomic_DNA"/>
</dbReference>
<dbReference type="KEGG" id="nkf:Nkreftii_004025"/>
<evidence type="ECO:0000256" key="1">
    <source>
        <dbReference type="ARBA" id="ARBA00022490"/>
    </source>
</evidence>
<dbReference type="Pfam" id="PF02527">
    <property type="entry name" value="GidB"/>
    <property type="match status" value="1"/>
</dbReference>
<keyword evidence="1 6" id="KW-0963">Cytoplasm</keyword>
<keyword evidence="4 6" id="KW-0808">Transferase</keyword>
<comment type="function">
    <text evidence="6">Specifically methylates the N7 position of a guanine in 16S rRNA.</text>
</comment>
<evidence type="ECO:0000313" key="8">
    <source>
        <dbReference type="Proteomes" id="UP000593737"/>
    </source>
</evidence>
<dbReference type="InterPro" id="IPR003682">
    <property type="entry name" value="rRNA_ssu_MeTfrase_G"/>
</dbReference>
<feature type="binding site" evidence="6">
    <location>
        <begin position="105"/>
        <end position="107"/>
    </location>
    <ligand>
        <name>S-adenosyl-L-methionine</name>
        <dbReference type="ChEBI" id="CHEBI:59789"/>
    </ligand>
</feature>
<proteinExistence type="inferred from homology"/>
<comment type="caution">
    <text evidence="6">Lacks conserved residue(s) required for the propagation of feature annotation.</text>
</comment>
<dbReference type="InterPro" id="IPR029063">
    <property type="entry name" value="SAM-dependent_MTases_sf"/>
</dbReference>
<dbReference type="GO" id="GO:0070043">
    <property type="term" value="F:rRNA (guanine-N7-)-methyltransferase activity"/>
    <property type="evidence" value="ECO:0007669"/>
    <property type="project" value="UniProtKB-UniRule"/>
</dbReference>
<feature type="binding site" evidence="6">
    <location>
        <position position="87"/>
    </location>
    <ligand>
        <name>S-adenosyl-L-methionine</name>
        <dbReference type="ChEBI" id="CHEBI:59789"/>
    </ligand>
</feature>
<comment type="similarity">
    <text evidence="6">Belongs to the methyltransferase superfamily. RNA methyltransferase RsmG family.</text>
</comment>
<dbReference type="HAMAP" id="MF_00074">
    <property type="entry name" value="16SrRNA_methyltr_G"/>
    <property type="match status" value="1"/>
</dbReference>
<dbReference type="GO" id="GO:0005829">
    <property type="term" value="C:cytosol"/>
    <property type="evidence" value="ECO:0007669"/>
    <property type="project" value="TreeGrafter"/>
</dbReference>
<evidence type="ECO:0000256" key="2">
    <source>
        <dbReference type="ARBA" id="ARBA00022552"/>
    </source>
</evidence>
<sequence length="218" mass="24022">MEQGVALPSLIQECSTNIGITLSTEQIRLFIEYIKNLQTWNRSINLTTIISDEEIVIKHFVDSFAALNAVSMNSGSRLLDVGTGAGFPGIPLKIVRPDLSLTLVEPSPKKTSFLRFIVGVLHLENVDIFQGKLDRFIDTRSVVGSYDYVTTRALKPSLIMTIGTNLLRPGGVAIFYSSQPTNGIGLLDRWNVVNLHQFDLPRGFGKRCISVCSPPSDI</sequence>
<accession>A0A7S8FI43</accession>
<protein>
    <recommendedName>
        <fullName evidence="6">Ribosomal RNA small subunit methyltransferase G</fullName>
        <ecNumber evidence="6">2.1.1.-</ecNumber>
    </recommendedName>
    <alternativeName>
        <fullName evidence="6">16S rRNA 7-methylguanosine methyltransferase</fullName>
        <shortName evidence="6">16S rRNA m7G methyltransferase</shortName>
    </alternativeName>
</protein>
<evidence type="ECO:0000256" key="3">
    <source>
        <dbReference type="ARBA" id="ARBA00022603"/>
    </source>
</evidence>
<dbReference type="Gene3D" id="3.40.50.150">
    <property type="entry name" value="Vaccinia Virus protein VP39"/>
    <property type="match status" value="1"/>
</dbReference>
<keyword evidence="5 6" id="KW-0949">S-adenosyl-L-methionine</keyword>
<dbReference type="EC" id="2.1.1.-" evidence="6"/>
<gene>
    <name evidence="6" type="primary">rsmG</name>
    <name evidence="7" type="ORF">Nkreftii_004025</name>
</gene>
<dbReference type="SUPFAM" id="SSF53335">
    <property type="entry name" value="S-adenosyl-L-methionine-dependent methyltransferases"/>
    <property type="match status" value="1"/>
</dbReference>
<evidence type="ECO:0000313" key="7">
    <source>
        <dbReference type="EMBL" id="QPD06251.1"/>
    </source>
</evidence>
<keyword evidence="2 6" id="KW-0698">rRNA processing</keyword>
<feature type="binding site" evidence="6">
    <location>
        <position position="82"/>
    </location>
    <ligand>
        <name>S-adenosyl-L-methionine</name>
        <dbReference type="ChEBI" id="CHEBI:59789"/>
    </ligand>
</feature>
<dbReference type="PANTHER" id="PTHR31760">
    <property type="entry name" value="S-ADENOSYL-L-METHIONINE-DEPENDENT METHYLTRANSFERASES SUPERFAMILY PROTEIN"/>
    <property type="match status" value="1"/>
</dbReference>
<dbReference type="NCBIfam" id="TIGR00138">
    <property type="entry name" value="rsmG_gidB"/>
    <property type="match status" value="1"/>
</dbReference>
<evidence type="ECO:0000256" key="4">
    <source>
        <dbReference type="ARBA" id="ARBA00022679"/>
    </source>
</evidence>
<feature type="binding site" evidence="6">
    <location>
        <position position="152"/>
    </location>
    <ligand>
        <name>S-adenosyl-L-methionine</name>
        <dbReference type="ChEBI" id="CHEBI:59789"/>
    </ligand>
</feature>
<dbReference type="CDD" id="cd02440">
    <property type="entry name" value="AdoMet_MTases"/>
    <property type="match status" value="1"/>
</dbReference>
<keyword evidence="3 6" id="KW-0489">Methyltransferase</keyword>
<dbReference type="AlphaFoldDB" id="A0A7S8FI43"/>
<comment type="subcellular location">
    <subcellularLocation>
        <location evidence="6">Cytoplasm</location>
    </subcellularLocation>
</comment>
<evidence type="ECO:0000256" key="5">
    <source>
        <dbReference type="ARBA" id="ARBA00022691"/>
    </source>
</evidence>
<name>A0A7S8FI43_9BACT</name>
<organism evidence="7 8">
    <name type="scientific">Candidatus Nitrospira kreftii</name>
    <dbReference type="NCBI Taxonomy" id="2652173"/>
    <lineage>
        <taxon>Bacteria</taxon>
        <taxon>Pseudomonadati</taxon>
        <taxon>Nitrospirota</taxon>
        <taxon>Nitrospiria</taxon>
        <taxon>Nitrospirales</taxon>
        <taxon>Nitrospiraceae</taxon>
        <taxon>Nitrospira</taxon>
    </lineage>
</organism>
<reference evidence="7 8" key="1">
    <citation type="journal article" date="2020" name="ISME J.">
        <title>Enrichment and physiological characterization of a novel comammox Nitrospira indicates ammonium inhibition of complete nitrification.</title>
        <authorList>
            <person name="Sakoula D."/>
            <person name="Koch H."/>
            <person name="Frank J."/>
            <person name="Jetten M.S.M."/>
            <person name="van Kessel M.A.H.J."/>
            <person name="Lucker S."/>
        </authorList>
    </citation>
    <scope>NUCLEOTIDE SEQUENCE [LARGE SCALE GENOMIC DNA]</scope>
    <source>
        <strain evidence="7">Comreactor17</strain>
    </source>
</reference>
<dbReference type="Proteomes" id="UP000593737">
    <property type="component" value="Chromosome"/>
</dbReference>
<evidence type="ECO:0000256" key="6">
    <source>
        <dbReference type="HAMAP-Rule" id="MF_00074"/>
    </source>
</evidence>